<sequence>MTAASIVTIIWLSAPQIREDAESAADKLAAKLRIPVHATAAGSTDLRVFSAAGLDSFRPDTGLQPR</sequence>
<reference evidence="2" key="1">
    <citation type="journal article" date="2019" name="Int. J. Syst. Evol. Microbiol.">
        <title>The Global Catalogue of Microorganisms (GCM) 10K type strain sequencing project: providing services to taxonomists for standard genome sequencing and annotation.</title>
        <authorList>
            <consortium name="The Broad Institute Genomics Platform"/>
            <consortium name="The Broad Institute Genome Sequencing Center for Infectious Disease"/>
            <person name="Wu L."/>
            <person name="Ma J."/>
        </authorList>
    </citation>
    <scope>NUCLEOTIDE SEQUENCE [LARGE SCALE GENOMIC DNA]</scope>
    <source>
        <strain evidence="2">JCM 17759</strain>
    </source>
</reference>
<evidence type="ECO:0000313" key="1">
    <source>
        <dbReference type="EMBL" id="GAA4457138.1"/>
    </source>
</evidence>
<dbReference type="Proteomes" id="UP001500840">
    <property type="component" value="Unassembled WGS sequence"/>
</dbReference>
<gene>
    <name evidence="1" type="ORF">GCM10023156_33510</name>
</gene>
<protein>
    <submittedName>
        <fullName evidence="1">Uncharacterized protein</fullName>
    </submittedName>
</protein>
<proteinExistence type="predicted"/>
<dbReference type="EMBL" id="BAABGA010000039">
    <property type="protein sequence ID" value="GAA4457138.1"/>
    <property type="molecule type" value="Genomic_DNA"/>
</dbReference>
<comment type="caution">
    <text evidence="1">The sequence shown here is derived from an EMBL/GenBank/DDBJ whole genome shotgun (WGS) entry which is preliminary data.</text>
</comment>
<evidence type="ECO:0000313" key="2">
    <source>
        <dbReference type="Proteomes" id="UP001500840"/>
    </source>
</evidence>
<name>A0ABP8MW49_9BACT</name>
<accession>A0ABP8MW49</accession>
<keyword evidence="2" id="KW-1185">Reference proteome</keyword>
<organism evidence="1 2">
    <name type="scientific">Novipirellula rosea</name>
    <dbReference type="NCBI Taxonomy" id="1031540"/>
    <lineage>
        <taxon>Bacteria</taxon>
        <taxon>Pseudomonadati</taxon>
        <taxon>Planctomycetota</taxon>
        <taxon>Planctomycetia</taxon>
        <taxon>Pirellulales</taxon>
        <taxon>Pirellulaceae</taxon>
        <taxon>Novipirellula</taxon>
    </lineage>
</organism>